<gene>
    <name evidence="1" type="ORF">HNR53_004630</name>
</gene>
<accession>A0A7X0LXR4</accession>
<reference evidence="1 2" key="1">
    <citation type="submission" date="2020-08" db="EMBL/GenBank/DDBJ databases">
        <title>Genomic Encyclopedia of Type Strains, Phase IV (KMG-IV): sequencing the most valuable type-strain genomes for metagenomic binning, comparative biology and taxonomic classification.</title>
        <authorList>
            <person name="Goeker M."/>
        </authorList>
    </citation>
    <scope>NUCLEOTIDE SEQUENCE [LARGE SCALE GENOMIC DNA]</scope>
    <source>
        <strain evidence="1 2">DSM 5391</strain>
    </source>
</reference>
<sequence>FRHMKSTSFYIDSFIVPEVQLYLYALFEYGLTMKFIQMSLFAV</sequence>
<comment type="caution">
    <text evidence="1">The sequence shown here is derived from an EMBL/GenBank/DDBJ whole genome shotgun (WGS) entry which is preliminary data.</text>
</comment>
<name>A0A7X0LXR4_9BACI</name>
<dbReference type="Proteomes" id="UP000531594">
    <property type="component" value="Unassembled WGS sequence"/>
</dbReference>
<dbReference type="EMBL" id="JACHGK010000034">
    <property type="protein sequence ID" value="MBB6447910.1"/>
    <property type="molecule type" value="Genomic_DNA"/>
</dbReference>
<protein>
    <submittedName>
        <fullName evidence="1">Uncharacterized protein</fullName>
    </submittedName>
</protein>
<evidence type="ECO:0000313" key="1">
    <source>
        <dbReference type="EMBL" id="MBB6447910.1"/>
    </source>
</evidence>
<feature type="non-terminal residue" evidence="1">
    <location>
        <position position="1"/>
    </location>
</feature>
<evidence type="ECO:0000313" key="2">
    <source>
        <dbReference type="Proteomes" id="UP000531594"/>
    </source>
</evidence>
<dbReference type="AlphaFoldDB" id="A0A7X0LXR4"/>
<keyword evidence="2" id="KW-1185">Reference proteome</keyword>
<proteinExistence type="predicted"/>
<organism evidence="1 2">
    <name type="scientific">Bacillus benzoevorans</name>
    <dbReference type="NCBI Taxonomy" id="1456"/>
    <lineage>
        <taxon>Bacteria</taxon>
        <taxon>Bacillati</taxon>
        <taxon>Bacillota</taxon>
        <taxon>Bacilli</taxon>
        <taxon>Bacillales</taxon>
        <taxon>Bacillaceae</taxon>
        <taxon>Bacillus</taxon>
    </lineage>
</organism>